<keyword evidence="5 6" id="KW-0472">Membrane</keyword>
<protein>
    <submittedName>
        <fullName evidence="7">Lysine exporter protein (LYSE/YGGA)</fullName>
    </submittedName>
</protein>
<feature type="transmembrane region" description="Helical" evidence="6">
    <location>
        <begin position="67"/>
        <end position="88"/>
    </location>
</feature>
<gene>
    <name evidence="7" type="ordered locus">KNP414_02308</name>
</gene>
<dbReference type="KEGG" id="pms:KNP414_02308"/>
<dbReference type="EMBL" id="CP002869">
    <property type="protein sequence ID" value="AEI40869.1"/>
    <property type="molecule type" value="Genomic_DNA"/>
</dbReference>
<evidence type="ECO:0000313" key="8">
    <source>
        <dbReference type="Proteomes" id="UP000006620"/>
    </source>
</evidence>
<keyword evidence="2" id="KW-1003">Cell membrane</keyword>
<reference evidence="7 8" key="2">
    <citation type="journal article" date="2013" name="Genome Announc.">
        <title>Genome Sequence of Growth-Improving Paenibacillus mucilaginosus Strain KNP414.</title>
        <authorList>
            <person name="Lu J.J."/>
            <person name="Wang J.F."/>
            <person name="Hu X.F."/>
        </authorList>
    </citation>
    <scope>NUCLEOTIDE SEQUENCE [LARGE SCALE GENOMIC DNA]</scope>
    <source>
        <strain evidence="7 8">KNP414</strain>
    </source>
</reference>
<dbReference type="PANTHER" id="PTHR30086:SF20">
    <property type="entry name" value="ARGININE EXPORTER PROTEIN ARGO-RELATED"/>
    <property type="match status" value="1"/>
</dbReference>
<evidence type="ECO:0000256" key="5">
    <source>
        <dbReference type="ARBA" id="ARBA00023136"/>
    </source>
</evidence>
<sequence>MSILLLSKGILIGLAIAAPVGPIGLLCIRRSLVHGRIYGLVSGLGAATADTIYGFIAGFGLTAVSGFLTAHAFWLQLLGGIFMCYLGWRTLRSKPPEQSAAVQGGSLLKSYSSIFLLTITNPMTILSFAGIFAGLGLTAGSSDWTASLFLVGGVFVGSALWWLLLSTGVGLLRHRLSPSSLAWINRISGWIIMGFGFAAVSLAVHSAVLRLQRDSWLILILSIAWAGSVIL</sequence>
<feature type="transmembrane region" description="Helical" evidence="6">
    <location>
        <begin position="114"/>
        <end position="138"/>
    </location>
</feature>
<dbReference type="AlphaFoldDB" id="F8F7W5"/>
<dbReference type="Pfam" id="PF01810">
    <property type="entry name" value="LysE"/>
    <property type="match status" value="1"/>
</dbReference>
<evidence type="ECO:0000256" key="6">
    <source>
        <dbReference type="SAM" id="Phobius"/>
    </source>
</evidence>
<keyword evidence="4 6" id="KW-1133">Transmembrane helix</keyword>
<dbReference type="Proteomes" id="UP000006620">
    <property type="component" value="Chromosome"/>
</dbReference>
<dbReference type="GO" id="GO:0015171">
    <property type="term" value="F:amino acid transmembrane transporter activity"/>
    <property type="evidence" value="ECO:0007669"/>
    <property type="project" value="TreeGrafter"/>
</dbReference>
<feature type="transmembrane region" description="Helical" evidence="6">
    <location>
        <begin position="40"/>
        <end position="61"/>
    </location>
</feature>
<name>F8F7W5_PAEMK</name>
<dbReference type="PANTHER" id="PTHR30086">
    <property type="entry name" value="ARGININE EXPORTER PROTEIN ARGO"/>
    <property type="match status" value="1"/>
</dbReference>
<dbReference type="PATRIC" id="fig|1036673.3.peg.2076"/>
<reference evidence="8" key="1">
    <citation type="submission" date="2011-06" db="EMBL/GenBank/DDBJ databases">
        <title>Complete genome sequence of Paenibacillus mucilaginosus KNP414.</title>
        <authorList>
            <person name="Wang J."/>
            <person name="Hu S."/>
            <person name="Hu X."/>
            <person name="Zhang B."/>
            <person name="Dong D."/>
            <person name="Zhang S."/>
            <person name="Zhao K."/>
            <person name="Wu D."/>
        </authorList>
    </citation>
    <scope>NUCLEOTIDE SEQUENCE [LARGE SCALE GENOMIC DNA]</scope>
    <source>
        <strain evidence="8">KNP414</strain>
    </source>
</reference>
<accession>F8F7W5</accession>
<comment type="subcellular location">
    <subcellularLocation>
        <location evidence="1">Cell membrane</location>
        <topology evidence="1">Multi-pass membrane protein</topology>
    </subcellularLocation>
</comment>
<dbReference type="GO" id="GO:0005886">
    <property type="term" value="C:plasma membrane"/>
    <property type="evidence" value="ECO:0007669"/>
    <property type="project" value="UniProtKB-SubCell"/>
</dbReference>
<evidence type="ECO:0000256" key="3">
    <source>
        <dbReference type="ARBA" id="ARBA00022692"/>
    </source>
</evidence>
<feature type="transmembrane region" description="Helical" evidence="6">
    <location>
        <begin position="6"/>
        <end position="28"/>
    </location>
</feature>
<evidence type="ECO:0000256" key="4">
    <source>
        <dbReference type="ARBA" id="ARBA00022989"/>
    </source>
</evidence>
<proteinExistence type="predicted"/>
<feature type="transmembrane region" description="Helical" evidence="6">
    <location>
        <begin position="187"/>
        <end position="209"/>
    </location>
</feature>
<evidence type="ECO:0000256" key="2">
    <source>
        <dbReference type="ARBA" id="ARBA00022475"/>
    </source>
</evidence>
<dbReference type="RefSeq" id="WP_013916030.1">
    <property type="nucleotide sequence ID" value="NC_015690.1"/>
</dbReference>
<evidence type="ECO:0000313" key="7">
    <source>
        <dbReference type="EMBL" id="AEI40869.1"/>
    </source>
</evidence>
<evidence type="ECO:0000256" key="1">
    <source>
        <dbReference type="ARBA" id="ARBA00004651"/>
    </source>
</evidence>
<feature type="transmembrane region" description="Helical" evidence="6">
    <location>
        <begin position="144"/>
        <end position="166"/>
    </location>
</feature>
<keyword evidence="3 6" id="KW-0812">Transmembrane</keyword>
<dbReference type="InterPro" id="IPR001123">
    <property type="entry name" value="LeuE-type"/>
</dbReference>
<organism evidence="7 8">
    <name type="scientific">Paenibacillus mucilaginosus (strain KNP414)</name>
    <dbReference type="NCBI Taxonomy" id="1036673"/>
    <lineage>
        <taxon>Bacteria</taxon>
        <taxon>Bacillati</taxon>
        <taxon>Bacillota</taxon>
        <taxon>Bacilli</taxon>
        <taxon>Bacillales</taxon>
        <taxon>Paenibacillaceae</taxon>
        <taxon>Paenibacillus</taxon>
    </lineage>
</organism>
<dbReference type="HOGENOM" id="CLU_087840_1_1_9"/>